<proteinExistence type="predicted"/>
<sequence length="79" mass="8392">MTEGGDDDGGAPTDSARRRLAPAMREGTAHPRKAGAAPTEGPAHDAAVTSVRSLPRCLPRRGGLIKIKETIFVMLWEVL</sequence>
<organism evidence="2 3">
    <name type="scientific">Pseudofrankia asymbiotica</name>
    <dbReference type="NCBI Taxonomy" id="1834516"/>
    <lineage>
        <taxon>Bacteria</taxon>
        <taxon>Bacillati</taxon>
        <taxon>Actinomycetota</taxon>
        <taxon>Actinomycetes</taxon>
        <taxon>Frankiales</taxon>
        <taxon>Frankiaceae</taxon>
        <taxon>Pseudofrankia</taxon>
    </lineage>
</organism>
<evidence type="ECO:0000256" key="1">
    <source>
        <dbReference type="SAM" id="MobiDB-lite"/>
    </source>
</evidence>
<dbReference type="AlphaFoldDB" id="A0A1V2IAW1"/>
<dbReference type="EMBL" id="MOMC01000037">
    <property type="protein sequence ID" value="ONH28786.1"/>
    <property type="molecule type" value="Genomic_DNA"/>
</dbReference>
<evidence type="ECO:0000313" key="2">
    <source>
        <dbReference type="EMBL" id="ONH28786.1"/>
    </source>
</evidence>
<accession>A0A1V2IAW1</accession>
<evidence type="ECO:0000313" key="3">
    <source>
        <dbReference type="Proteomes" id="UP000188929"/>
    </source>
</evidence>
<gene>
    <name evidence="2" type="ORF">BL253_18240</name>
</gene>
<reference evidence="3" key="1">
    <citation type="submission" date="2016-10" db="EMBL/GenBank/DDBJ databases">
        <title>Frankia sp. NRRL B-16386 Genome sequencing.</title>
        <authorList>
            <person name="Ghodhbane-Gtari F."/>
            <person name="Swanson E."/>
            <person name="Gueddou A."/>
            <person name="Hezbri K."/>
            <person name="Ktari K."/>
            <person name="Nouioui I."/>
            <person name="Morris K."/>
            <person name="Simpson S."/>
            <person name="Abebe-Akele F."/>
            <person name="Thomas K."/>
            <person name="Gtari M."/>
            <person name="Tisa L.S."/>
        </authorList>
    </citation>
    <scope>NUCLEOTIDE SEQUENCE [LARGE SCALE GENOMIC DNA]</scope>
    <source>
        <strain evidence="3">NRRL B-16386</strain>
    </source>
</reference>
<comment type="caution">
    <text evidence="2">The sequence shown here is derived from an EMBL/GenBank/DDBJ whole genome shotgun (WGS) entry which is preliminary data.</text>
</comment>
<keyword evidence="3" id="KW-1185">Reference proteome</keyword>
<feature type="region of interest" description="Disordered" evidence="1">
    <location>
        <begin position="1"/>
        <end position="49"/>
    </location>
</feature>
<name>A0A1V2IAW1_9ACTN</name>
<dbReference type="STRING" id="1834516.BL253_18240"/>
<dbReference type="Proteomes" id="UP000188929">
    <property type="component" value="Unassembled WGS sequence"/>
</dbReference>
<protein>
    <submittedName>
        <fullName evidence="2">Uncharacterized protein</fullName>
    </submittedName>
</protein>